<dbReference type="Pfam" id="PF00085">
    <property type="entry name" value="Thioredoxin"/>
    <property type="match status" value="1"/>
</dbReference>
<dbReference type="OrthoDB" id="10263751at2759"/>
<dbReference type="EMBL" id="JAADJF010000094">
    <property type="protein sequence ID" value="KAF4439281.1"/>
    <property type="molecule type" value="Genomic_DNA"/>
</dbReference>
<dbReference type="InterPro" id="IPR036249">
    <property type="entry name" value="Thioredoxin-like_sf"/>
</dbReference>
<evidence type="ECO:0000313" key="3">
    <source>
        <dbReference type="Proteomes" id="UP000536711"/>
    </source>
</evidence>
<organism evidence="2 3">
    <name type="scientific">Fusarium acutatum</name>
    <dbReference type="NCBI Taxonomy" id="78861"/>
    <lineage>
        <taxon>Eukaryota</taxon>
        <taxon>Fungi</taxon>
        <taxon>Dikarya</taxon>
        <taxon>Ascomycota</taxon>
        <taxon>Pezizomycotina</taxon>
        <taxon>Sordariomycetes</taxon>
        <taxon>Hypocreomycetidae</taxon>
        <taxon>Hypocreales</taxon>
        <taxon>Nectriaceae</taxon>
        <taxon>Fusarium</taxon>
        <taxon>Fusarium fujikuroi species complex</taxon>
    </lineage>
</organism>
<dbReference type="Proteomes" id="UP000536711">
    <property type="component" value="Unassembled WGS sequence"/>
</dbReference>
<comment type="caution">
    <text evidence="2">The sequence shown here is derived from an EMBL/GenBank/DDBJ whole genome shotgun (WGS) entry which is preliminary data.</text>
</comment>
<sequence>MVVHEIHSEEEFKEALENHSVVFVDFWATWSGPSRTIGPIIDRFSEETGNEYMFFCSTLAVFEDGVKKHEVVGANPQAIHAILAKFVKKE</sequence>
<reference evidence="2 3" key="1">
    <citation type="submission" date="2020-01" db="EMBL/GenBank/DDBJ databases">
        <title>Identification and distribution of gene clusters putatively required for synthesis of sphingolipid metabolism inhibitors in phylogenetically diverse species of the filamentous fungus Fusarium.</title>
        <authorList>
            <person name="Kim H.-S."/>
            <person name="Busman M."/>
            <person name="Brown D.W."/>
            <person name="Divon H."/>
            <person name="Uhlig S."/>
            <person name="Proctor R.H."/>
        </authorList>
    </citation>
    <scope>NUCLEOTIDE SEQUENCE [LARGE SCALE GENOMIC DNA]</scope>
    <source>
        <strain evidence="2 3">NRRL 13308</strain>
    </source>
</reference>
<dbReference type="InterPro" id="IPR013766">
    <property type="entry name" value="Thioredoxin_domain"/>
</dbReference>
<name>A0A8H4JWK1_9HYPO</name>
<dbReference type="PANTHER" id="PTHR10438">
    <property type="entry name" value="THIOREDOXIN"/>
    <property type="match status" value="1"/>
</dbReference>
<dbReference type="InterPro" id="IPR050620">
    <property type="entry name" value="Thioredoxin_H-type-like"/>
</dbReference>
<dbReference type="AlphaFoldDB" id="A0A8H4JWK1"/>
<keyword evidence="3" id="KW-1185">Reference proteome</keyword>
<proteinExistence type="predicted"/>
<accession>A0A8H4JWK1</accession>
<dbReference type="Gene3D" id="3.40.30.10">
    <property type="entry name" value="Glutaredoxin"/>
    <property type="match status" value="1"/>
</dbReference>
<dbReference type="CDD" id="cd02947">
    <property type="entry name" value="TRX_family"/>
    <property type="match status" value="1"/>
</dbReference>
<gene>
    <name evidence="2" type="ORF">FACUT_4218</name>
</gene>
<evidence type="ECO:0000259" key="1">
    <source>
        <dbReference type="Pfam" id="PF00085"/>
    </source>
</evidence>
<dbReference type="PANTHER" id="PTHR10438:SF468">
    <property type="entry name" value="THIOREDOXIN-1-RELATED"/>
    <property type="match status" value="1"/>
</dbReference>
<evidence type="ECO:0000313" key="2">
    <source>
        <dbReference type="EMBL" id="KAF4439281.1"/>
    </source>
</evidence>
<feature type="domain" description="Thioredoxin" evidence="1">
    <location>
        <begin position="6"/>
        <end position="50"/>
    </location>
</feature>
<dbReference type="SUPFAM" id="SSF52833">
    <property type="entry name" value="Thioredoxin-like"/>
    <property type="match status" value="1"/>
</dbReference>
<protein>
    <submittedName>
        <fullName evidence="2">Thioredoxin</fullName>
    </submittedName>
</protein>